<dbReference type="STRING" id="332977.SAMN05421740_1175"/>
<accession>A0A1H7UJS0</accession>
<dbReference type="Proteomes" id="UP000198916">
    <property type="component" value="Unassembled WGS sequence"/>
</dbReference>
<feature type="domain" description="FecR protein" evidence="2">
    <location>
        <begin position="191"/>
        <end position="285"/>
    </location>
</feature>
<sequence length="402" mass="45735">MSQSDYINFEIAELIGKYLRNEISEEEMVVLENWRTADLSNRHLWNKLTNGDYTSRQLKQWPDNAQSDALWMRLQGQVMHSTSIHKRKFFAWRIAAGFVVLVLAVGVVFYLSDKQEPVQTATVSAADELPVGGLSVPSGVTLVTGDGQRVVLDDETEVWHEVDGTQINRDKQGLSYFAKETPVRGRPVAHTVMTPAARTYNLVLADGTKVWLNASSSIQYPTAFEVSERRVTLHGEAYFEVAEDKTRPFIVMTGKSRIQVLGTHFNVRSYPGNGVERTALLSGSVTVMDIKRKHMIQLQPGFEVIVDDDRPMIIQKTDANKVLAWRQGLFVFENERLESLLAELSSWYDIHPHFVDPETKNYRFTGRLQRYTDIQTLLDIITETAKVRFSLKNNQLLVNKAK</sequence>
<keyword evidence="1" id="KW-0472">Membrane</keyword>
<name>A0A1H7UJS0_9SPHI</name>
<keyword evidence="1" id="KW-1133">Transmembrane helix</keyword>
<dbReference type="PANTHER" id="PTHR30273:SF2">
    <property type="entry name" value="PROTEIN FECR"/>
    <property type="match status" value="1"/>
</dbReference>
<evidence type="ECO:0000259" key="2">
    <source>
        <dbReference type="Pfam" id="PF04773"/>
    </source>
</evidence>
<evidence type="ECO:0000256" key="1">
    <source>
        <dbReference type="SAM" id="Phobius"/>
    </source>
</evidence>
<reference evidence="5" key="1">
    <citation type="submission" date="2016-10" db="EMBL/GenBank/DDBJ databases">
        <authorList>
            <person name="Varghese N."/>
            <person name="Submissions S."/>
        </authorList>
    </citation>
    <scope>NUCLEOTIDE SEQUENCE [LARGE SCALE GENOMIC DNA]</scope>
    <source>
        <strain evidence="5">Jip14</strain>
    </source>
</reference>
<dbReference type="RefSeq" id="WP_090609409.1">
    <property type="nucleotide sequence ID" value="NZ_FNZR01000017.1"/>
</dbReference>
<evidence type="ECO:0000313" key="5">
    <source>
        <dbReference type="Proteomes" id="UP000198916"/>
    </source>
</evidence>
<dbReference type="InterPro" id="IPR032508">
    <property type="entry name" value="FecR_C"/>
</dbReference>
<dbReference type="InterPro" id="IPR012373">
    <property type="entry name" value="Ferrdict_sens_TM"/>
</dbReference>
<keyword evidence="1" id="KW-0812">Transmembrane</keyword>
<organism evidence="4 5">
    <name type="scientific">Parapedobacter koreensis</name>
    <dbReference type="NCBI Taxonomy" id="332977"/>
    <lineage>
        <taxon>Bacteria</taxon>
        <taxon>Pseudomonadati</taxon>
        <taxon>Bacteroidota</taxon>
        <taxon>Sphingobacteriia</taxon>
        <taxon>Sphingobacteriales</taxon>
        <taxon>Sphingobacteriaceae</taxon>
        <taxon>Parapedobacter</taxon>
    </lineage>
</organism>
<dbReference type="Gene3D" id="2.60.120.1440">
    <property type="match status" value="1"/>
</dbReference>
<evidence type="ECO:0000259" key="3">
    <source>
        <dbReference type="Pfam" id="PF16344"/>
    </source>
</evidence>
<dbReference type="Pfam" id="PF16344">
    <property type="entry name" value="FecR_C"/>
    <property type="match status" value="1"/>
</dbReference>
<gene>
    <name evidence="4" type="ORF">SAMN05421740_1175</name>
</gene>
<dbReference type="AlphaFoldDB" id="A0A1H7UJS0"/>
<dbReference type="GO" id="GO:0016989">
    <property type="term" value="F:sigma factor antagonist activity"/>
    <property type="evidence" value="ECO:0007669"/>
    <property type="project" value="TreeGrafter"/>
</dbReference>
<feature type="domain" description="Protein FecR C-terminal" evidence="3">
    <location>
        <begin position="330"/>
        <end position="397"/>
    </location>
</feature>
<dbReference type="EMBL" id="FNZR01000017">
    <property type="protein sequence ID" value="SEL97282.1"/>
    <property type="molecule type" value="Genomic_DNA"/>
</dbReference>
<dbReference type="Gene3D" id="3.55.50.30">
    <property type="match status" value="1"/>
</dbReference>
<keyword evidence="5" id="KW-1185">Reference proteome</keyword>
<dbReference type="InterPro" id="IPR006860">
    <property type="entry name" value="FecR"/>
</dbReference>
<dbReference type="OrthoDB" id="1099963at2"/>
<feature type="transmembrane region" description="Helical" evidence="1">
    <location>
        <begin position="90"/>
        <end position="111"/>
    </location>
</feature>
<dbReference type="PANTHER" id="PTHR30273">
    <property type="entry name" value="PERIPLASMIC SIGNAL SENSOR AND SIGMA FACTOR ACTIVATOR FECR-RELATED"/>
    <property type="match status" value="1"/>
</dbReference>
<protein>
    <submittedName>
        <fullName evidence="4">FecR family protein</fullName>
    </submittedName>
</protein>
<evidence type="ECO:0000313" key="4">
    <source>
        <dbReference type="EMBL" id="SEL97282.1"/>
    </source>
</evidence>
<dbReference type="Pfam" id="PF04773">
    <property type="entry name" value="FecR"/>
    <property type="match status" value="1"/>
</dbReference>
<proteinExistence type="predicted"/>